<gene>
    <name evidence="1" type="ORF">Ciccas_010000</name>
</gene>
<protein>
    <recommendedName>
        <fullName evidence="3">USP domain-containing protein</fullName>
    </recommendedName>
</protein>
<comment type="caution">
    <text evidence="1">The sequence shown here is derived from an EMBL/GenBank/DDBJ whole genome shotgun (WGS) entry which is preliminary data.</text>
</comment>
<dbReference type="InterPro" id="IPR038765">
    <property type="entry name" value="Papain-like_cys_pep_sf"/>
</dbReference>
<evidence type="ECO:0000313" key="1">
    <source>
        <dbReference type="EMBL" id="KAL3311420.1"/>
    </source>
</evidence>
<dbReference type="Proteomes" id="UP001626550">
    <property type="component" value="Unassembled WGS sequence"/>
</dbReference>
<accession>A0ABD2PVF3</accession>
<organism evidence="1 2">
    <name type="scientific">Cichlidogyrus casuarinus</name>
    <dbReference type="NCBI Taxonomy" id="1844966"/>
    <lineage>
        <taxon>Eukaryota</taxon>
        <taxon>Metazoa</taxon>
        <taxon>Spiralia</taxon>
        <taxon>Lophotrochozoa</taxon>
        <taxon>Platyhelminthes</taxon>
        <taxon>Monogenea</taxon>
        <taxon>Monopisthocotylea</taxon>
        <taxon>Dactylogyridea</taxon>
        <taxon>Ancyrocephalidae</taxon>
        <taxon>Cichlidogyrus</taxon>
    </lineage>
</organism>
<dbReference type="Gene3D" id="3.90.70.10">
    <property type="entry name" value="Cysteine proteinases"/>
    <property type="match status" value="1"/>
</dbReference>
<proteinExistence type="predicted"/>
<dbReference type="EMBL" id="JBJKFK010002242">
    <property type="protein sequence ID" value="KAL3311420.1"/>
    <property type="molecule type" value="Genomic_DNA"/>
</dbReference>
<dbReference type="AlphaFoldDB" id="A0ABD2PVF3"/>
<sequence length="318" mass="36969">MRDCESFNTMFKRTVLERMCFKNVSTALFHTLDHLRVILNAKFHKAFEKARTCRRVNSFTRILQQLEISRTTGAPIAFDLEKETCPCLHFRRCGTCAHHYHVCAELKLVTARCHHPLYRRFQQETVREEKMLWLSLDKTTQPFPKRFRASTKLIEKVCVGRDRLEFPDHLPTHTTNTCKRACKRDYHTRKSQHVVTNEFEQVHHFLDSSIQVVKESKLQQLTGFRNLGNTCLLNAVLQAILKSHLPFFRQSHPCSCLPCELATLKCLYDAGSTKVLEPRSLVKKLSNYIPNYVKGIASCLLSCAKECHTLLRESHHDI</sequence>
<name>A0ABD2PVF3_9PLAT</name>
<evidence type="ECO:0000313" key="2">
    <source>
        <dbReference type="Proteomes" id="UP001626550"/>
    </source>
</evidence>
<dbReference type="SUPFAM" id="SSF54001">
    <property type="entry name" value="Cysteine proteinases"/>
    <property type="match status" value="1"/>
</dbReference>
<reference evidence="1 2" key="1">
    <citation type="submission" date="2024-11" db="EMBL/GenBank/DDBJ databases">
        <title>Adaptive evolution of stress response genes in parasites aligns with host niche diversity.</title>
        <authorList>
            <person name="Hahn C."/>
            <person name="Resl P."/>
        </authorList>
    </citation>
    <scope>NUCLEOTIDE SEQUENCE [LARGE SCALE GENOMIC DNA]</scope>
    <source>
        <strain evidence="1">EGGRZ-B1_66</strain>
        <tissue evidence="1">Body</tissue>
    </source>
</reference>
<keyword evidence="2" id="KW-1185">Reference proteome</keyword>
<evidence type="ECO:0008006" key="3">
    <source>
        <dbReference type="Google" id="ProtNLM"/>
    </source>
</evidence>